<keyword evidence="2" id="KW-1185">Reference proteome</keyword>
<evidence type="ECO:0000313" key="1">
    <source>
        <dbReference type="EMBL" id="KAJ8633542.1"/>
    </source>
</evidence>
<gene>
    <name evidence="1" type="ORF">MRB53_026878</name>
</gene>
<evidence type="ECO:0000313" key="2">
    <source>
        <dbReference type="Proteomes" id="UP001234297"/>
    </source>
</evidence>
<protein>
    <submittedName>
        <fullName evidence="1">Uncharacterized protein</fullName>
    </submittedName>
</protein>
<dbReference type="Proteomes" id="UP001234297">
    <property type="component" value="Chromosome 8"/>
</dbReference>
<reference evidence="1 2" key="1">
    <citation type="journal article" date="2022" name="Hortic Res">
        <title>A haplotype resolved chromosomal level avocado genome allows analysis of novel avocado genes.</title>
        <authorList>
            <person name="Nath O."/>
            <person name="Fletcher S.J."/>
            <person name="Hayward A."/>
            <person name="Shaw L.M."/>
            <person name="Masouleh A.K."/>
            <person name="Furtado A."/>
            <person name="Henry R.J."/>
            <person name="Mitter N."/>
        </authorList>
    </citation>
    <scope>NUCLEOTIDE SEQUENCE [LARGE SCALE GENOMIC DNA]</scope>
    <source>
        <strain evidence="2">cv. Hass</strain>
    </source>
</reference>
<proteinExistence type="predicted"/>
<name>A0ACC2LKB5_PERAE</name>
<sequence>MELHCGNLSARNGRYFPVAYRPKLQESDPSSLFLSRPFSSRRSRIFLSVQTREDDKRISSFEKFLERNGTESSSPNNKNKKGWIHFVGVGGCGLSALAMLALKQGFEVSGSDIVWSSYMDGLKQAGAQLYFGHSVSNMQKNDGMSLPTAIVISSAVPPDNEEILHAKSVGLPVYKRDQWLGKETEHYNLIAISGTHGKSTTAGMLAYVLNTMGDDLTAIVGAHVPQFSGGNVISGCGRNFVLEADEYDGCFLGLSPSIAVITNVEWEHVDIFQDEEAVKDIFRRFLQKIRIGGHLIVCGDR</sequence>
<organism evidence="1 2">
    <name type="scientific">Persea americana</name>
    <name type="common">Avocado</name>
    <dbReference type="NCBI Taxonomy" id="3435"/>
    <lineage>
        <taxon>Eukaryota</taxon>
        <taxon>Viridiplantae</taxon>
        <taxon>Streptophyta</taxon>
        <taxon>Embryophyta</taxon>
        <taxon>Tracheophyta</taxon>
        <taxon>Spermatophyta</taxon>
        <taxon>Magnoliopsida</taxon>
        <taxon>Magnoliidae</taxon>
        <taxon>Laurales</taxon>
        <taxon>Lauraceae</taxon>
        <taxon>Persea</taxon>
    </lineage>
</organism>
<accession>A0ACC2LKB5</accession>
<comment type="caution">
    <text evidence="1">The sequence shown here is derived from an EMBL/GenBank/DDBJ whole genome shotgun (WGS) entry which is preliminary data.</text>
</comment>
<dbReference type="EMBL" id="CM056816">
    <property type="protein sequence ID" value="KAJ8633542.1"/>
    <property type="molecule type" value="Genomic_DNA"/>
</dbReference>